<accession>D9PMX6</accession>
<comment type="caution">
    <text evidence="1">The sequence shown here is derived from an EMBL/GenBank/DDBJ whole genome shotgun (WGS) entry which is preliminary data.</text>
</comment>
<dbReference type="EMBL" id="ADZX01000894">
    <property type="protein sequence ID" value="EFK95088.1"/>
    <property type="molecule type" value="Genomic_DNA"/>
</dbReference>
<protein>
    <submittedName>
        <fullName evidence="1">Uncharacterized protein</fullName>
    </submittedName>
</protein>
<gene>
    <name evidence="1" type="ORF">LDC_2905</name>
</gene>
<reference evidence="1" key="1">
    <citation type="submission" date="2010-07" db="EMBL/GenBank/DDBJ databases">
        <authorList>
            <consortium name="CONSOLIDER consortium CSD2007-00005"/>
            <person name="Guazzaroni M.-E."/>
            <person name="Richter M."/>
            <person name="Garcia-Salamanca A."/>
            <person name="Yarza P."/>
            <person name="Ferrer M."/>
        </authorList>
    </citation>
    <scope>NUCLEOTIDE SEQUENCE</scope>
</reference>
<dbReference type="AlphaFoldDB" id="D9PMX6"/>
<proteinExistence type="predicted"/>
<sequence length="69" mass="7016">MAGEVQHQFNNLAASTTAAVSIVGLQALVADTFALSGNFAFERDATSGGIEALASGAGCRWWRAACALA</sequence>
<name>D9PMX6_9ZZZZ</name>
<evidence type="ECO:0000313" key="1">
    <source>
        <dbReference type="EMBL" id="EFK95088.1"/>
    </source>
</evidence>
<organism evidence="1">
    <name type="scientific">sediment metagenome</name>
    <dbReference type="NCBI Taxonomy" id="749907"/>
    <lineage>
        <taxon>unclassified sequences</taxon>
        <taxon>metagenomes</taxon>
        <taxon>ecological metagenomes</taxon>
    </lineage>
</organism>
<reference evidence="1" key="2">
    <citation type="journal article" date="2011" name="Microb. Ecol.">
        <title>Taxonomic and Functional Metagenomic Profiling of the Microbial Community in the Anoxic Sediment of a Sub-saline Shallow Lake (Laguna de Carrizo, Central Spain).</title>
        <authorList>
            <person name="Ferrer M."/>
            <person name="Guazzaroni M.E."/>
            <person name="Richter M."/>
            <person name="Garcia-Salamanca A."/>
            <person name="Yarza P."/>
            <person name="Suarez-Suarez A."/>
            <person name="Solano J."/>
            <person name="Alcaide M."/>
            <person name="van Dillewijn P."/>
            <person name="Molina-Henares M.A."/>
            <person name="Lopez-Cortes N."/>
            <person name="Al-Ramahi Y."/>
            <person name="Guerrero C."/>
            <person name="Acosta A."/>
            <person name="de Eugenio L.I."/>
            <person name="Martinez V."/>
            <person name="Marques S."/>
            <person name="Rojo F."/>
            <person name="Santero E."/>
            <person name="Genilloud O."/>
            <person name="Perez-Perez J."/>
            <person name="Rossello-Mora R."/>
            <person name="Ramos J.L."/>
        </authorList>
    </citation>
    <scope>NUCLEOTIDE SEQUENCE</scope>
</reference>